<dbReference type="GeneID" id="94197787"/>
<evidence type="ECO:0000256" key="1">
    <source>
        <dbReference type="SAM" id="MobiDB-lite"/>
    </source>
</evidence>
<feature type="region of interest" description="Disordered" evidence="1">
    <location>
        <begin position="642"/>
        <end position="676"/>
    </location>
</feature>
<name>A0AAV4M2K3_BABCB</name>
<dbReference type="EMBL" id="BPLF01000006">
    <property type="protein sequence ID" value="GIX66306.1"/>
    <property type="molecule type" value="Genomic_DNA"/>
</dbReference>
<accession>A0AAV4M2K3</accession>
<keyword evidence="3" id="KW-1185">Reference proteome</keyword>
<gene>
    <name evidence="2" type="ORF">BcabD6B2_57420</name>
</gene>
<comment type="caution">
    <text evidence="2">The sequence shown here is derived from an EMBL/GenBank/DDBJ whole genome shotgun (WGS) entry which is preliminary data.</text>
</comment>
<dbReference type="Proteomes" id="UP001497744">
    <property type="component" value="Unassembled WGS sequence"/>
</dbReference>
<sequence length="1384" mass="161130">MNLSVGNHQVQTLADHQQQPVDAVAATRFLQNQTAVFDQQPAQARLRGVHAVLRQDFRRHEADRGVGRAQYRTHVFRQRKRDLRRERVQRYPAEEVEDKRGALVQRRVLRHRVQRLVALRAVHRHRPHRHQYRVELARQLGVVAQRDLLVQQRVRRRQVDVAPREVVQHRGKEQRRRVAHRPVAVPHVPQARAERRPRVDVVRPPQLLAPEEGAQDVERVYPDVRRRERALPRLAGRRLPAAQLQQRAHHQRQQNRLVPVALRLEDGREGPRDGLRPPVRIAQHHEHLVPLLVAHRVALEQVQQHEERHVRPRVLDRRVPHAVQCDGAAYRLRQYPLQHRTHRRAKLENALPAQHRERPQVAVVRHRALGRGEQLHLEALEPASTEAAVQVVFVHRRRAIKVVRLALRDQVPPAIDLVVSGFSVVQVGFASHVLQNVVRNSFGVGVECVHNSGEPRRVDHLRVAAHGYRVHVVRYQRQQPRRAGGSLRLVDVHVHVQAPTDHLQLPQQGRRGLVYHVSERAATPVSPERLSQHRRWHHEQYLHDQLLLPRRHVEKRHVERRDYPLREQPPQLRHRDALLREHLEGHVQQLQRRRVFEVARARVDRRHHYLQHQPHVRAVPGDHAPRVVAALTGFAFRPQHEPRVVEPDHSDPLPQNLLQQPRLRRHDGQHPADEGLDRRHEVLPEGRQRGLHAVVECVQHQLHLQPVHGLLRLGRARHRLQHVQTQVALNVREPVPHLLQRYVEQPHLRVVPQRPRVKPELPRRVVYYHPLQPLPLDHRLHELHAVQPPGVPEAYALGEVEGRLQPHYPFHRARSRPGAHLTHEFPNVPRKISARLHQIRPRRVQRLLLRLRQALVEVALGEARGEPQHFEDVVLVDLAEYVLERVGERARAQLKLLLRNVLRRREPSVCRTRHLQLPGMQHRDDRRVRQTLQRQHPRFDPTRNLTPTSPAHPLGRLVHLRQQFREEHRGAALDRRHAQRAKEVGNEKRLHAQYLLGSHVPQQVLQRQVPQLQVAAEGHRRRLHQPLRVTHDDRVLFLIRQREAELHQLHPRAHRQVGYPPDLARPEGEDELRQLQQALVQHVAVERVLRDEGHHKLDALERRVVDIDAQARVRGRFEYAVAPAQRFHHEARRTLVNSRARMRRFQLRLPIQLVTTHTALRICFGVDAVQERKHAPHYRQAPQAGQRQQQIGKLLRSGEITPPQSVFIGRQTRALVALELSSHPIVRSKEPADGFFEPRRCVRVVHGVQQPDRRRSALAEHVPIRGSTAHNAHNCPQRAVQLLPFLLVPPQQRPTRPPVEEEQVQRLQRRYPALVVADRIAGRHDARPLRCPVRLEPHLGHHAHAGPKCVVAHQLQQLVAVCQGVQVRDPSVQRFLLLGRSAPP</sequence>
<protein>
    <submittedName>
        <fullName evidence="2">Uncharacterized protein</fullName>
    </submittedName>
</protein>
<proteinExistence type="predicted"/>
<organism evidence="2 3">
    <name type="scientific">Babesia caballi</name>
    <dbReference type="NCBI Taxonomy" id="5871"/>
    <lineage>
        <taxon>Eukaryota</taxon>
        <taxon>Sar</taxon>
        <taxon>Alveolata</taxon>
        <taxon>Apicomplexa</taxon>
        <taxon>Aconoidasida</taxon>
        <taxon>Piroplasmida</taxon>
        <taxon>Babesiidae</taxon>
        <taxon>Babesia</taxon>
    </lineage>
</organism>
<feature type="compositionally biased region" description="Basic and acidic residues" evidence="1">
    <location>
        <begin position="642"/>
        <end position="651"/>
    </location>
</feature>
<evidence type="ECO:0000313" key="3">
    <source>
        <dbReference type="Proteomes" id="UP001497744"/>
    </source>
</evidence>
<dbReference type="RefSeq" id="XP_067718375.1">
    <property type="nucleotide sequence ID" value="XM_067862274.1"/>
</dbReference>
<evidence type="ECO:0000313" key="2">
    <source>
        <dbReference type="EMBL" id="GIX66306.1"/>
    </source>
</evidence>
<reference evidence="2 3" key="1">
    <citation type="submission" date="2021-06" db="EMBL/GenBank/DDBJ databases">
        <title>Genome sequence of Babesia caballi.</title>
        <authorList>
            <person name="Yamagishi J."/>
            <person name="Kidaka T."/>
            <person name="Ochi A."/>
        </authorList>
    </citation>
    <scope>NUCLEOTIDE SEQUENCE [LARGE SCALE GENOMIC DNA]</scope>
    <source>
        <strain evidence="2">USDA-D6B2</strain>
    </source>
</reference>
<feature type="compositionally biased region" description="Basic and acidic residues" evidence="1">
    <location>
        <begin position="666"/>
        <end position="676"/>
    </location>
</feature>
<feature type="compositionally biased region" description="Low complexity" evidence="1">
    <location>
        <begin position="652"/>
        <end position="661"/>
    </location>
</feature>